<proteinExistence type="predicted"/>
<feature type="chain" id="PRO_5003837527" evidence="1">
    <location>
        <begin position="27"/>
        <end position="330"/>
    </location>
</feature>
<gene>
    <name evidence="2" type="ORF">THAOC_19451</name>
</gene>
<sequence>MNTANTALIVAVALLAAAAHLAPVEAASTIGPVLEANDYTTQASAVSDGPESDVDCAARPDATFEYYFEICHDSRHMWWVNGACNNGVKEEMSELHKCATIDDNSVELGDRLYCHLEYRTNNYNENLQRFEDRMIHVCCDRVIQAELRAGFNPYDPARQQQRSFPLICNSECALNILEFANWHDAYRWWSGMYAPYMTDDMFSYRHQSFPRHFSLIQVGHIVPVNGFLLSIPHPNWFIQVGHHSNLGPQLQISNSHQGATDMYSRRWDGEWFDSHDETTLMESRRTAHDNRMGNILLAMGRIRTYVWGEDWVADEPMAWGLRYFDQRPPP</sequence>
<organism evidence="2 3">
    <name type="scientific">Thalassiosira oceanica</name>
    <name type="common">Marine diatom</name>
    <dbReference type="NCBI Taxonomy" id="159749"/>
    <lineage>
        <taxon>Eukaryota</taxon>
        <taxon>Sar</taxon>
        <taxon>Stramenopiles</taxon>
        <taxon>Ochrophyta</taxon>
        <taxon>Bacillariophyta</taxon>
        <taxon>Coscinodiscophyceae</taxon>
        <taxon>Thalassiosirophycidae</taxon>
        <taxon>Thalassiosirales</taxon>
        <taxon>Thalassiosiraceae</taxon>
        <taxon>Thalassiosira</taxon>
    </lineage>
</organism>
<evidence type="ECO:0000256" key="1">
    <source>
        <dbReference type="SAM" id="SignalP"/>
    </source>
</evidence>
<protein>
    <submittedName>
        <fullName evidence="2">Uncharacterized protein</fullName>
    </submittedName>
</protein>
<feature type="signal peptide" evidence="1">
    <location>
        <begin position="1"/>
        <end position="26"/>
    </location>
</feature>
<keyword evidence="1" id="KW-0732">Signal</keyword>
<dbReference type="AlphaFoldDB" id="K0S4S1"/>
<name>K0S4S1_THAOC</name>
<accession>K0S4S1</accession>
<evidence type="ECO:0000313" key="2">
    <source>
        <dbReference type="EMBL" id="EJK60235.1"/>
    </source>
</evidence>
<dbReference type="Proteomes" id="UP000266841">
    <property type="component" value="Unassembled WGS sequence"/>
</dbReference>
<reference evidence="2 3" key="1">
    <citation type="journal article" date="2012" name="Genome Biol.">
        <title>Genome and low-iron response of an oceanic diatom adapted to chronic iron limitation.</title>
        <authorList>
            <person name="Lommer M."/>
            <person name="Specht M."/>
            <person name="Roy A.S."/>
            <person name="Kraemer L."/>
            <person name="Andreson R."/>
            <person name="Gutowska M.A."/>
            <person name="Wolf J."/>
            <person name="Bergner S.V."/>
            <person name="Schilhabel M.B."/>
            <person name="Klostermeier U.C."/>
            <person name="Beiko R.G."/>
            <person name="Rosenstiel P."/>
            <person name="Hippler M."/>
            <person name="Laroche J."/>
        </authorList>
    </citation>
    <scope>NUCLEOTIDE SEQUENCE [LARGE SCALE GENOMIC DNA]</scope>
    <source>
        <strain evidence="2 3">CCMP1005</strain>
    </source>
</reference>
<keyword evidence="3" id="KW-1185">Reference proteome</keyword>
<dbReference type="EMBL" id="AGNL01021361">
    <property type="protein sequence ID" value="EJK60235.1"/>
    <property type="molecule type" value="Genomic_DNA"/>
</dbReference>
<comment type="caution">
    <text evidence="2">The sequence shown here is derived from an EMBL/GenBank/DDBJ whole genome shotgun (WGS) entry which is preliminary data.</text>
</comment>
<evidence type="ECO:0000313" key="3">
    <source>
        <dbReference type="Proteomes" id="UP000266841"/>
    </source>
</evidence>